<dbReference type="Proteomes" id="UP001301653">
    <property type="component" value="Unassembled WGS sequence"/>
</dbReference>
<sequence length="188" mass="20429">MSHDGAAAAEGTLFDDTLSCDVVVPVQFTAGARVARPGTSEMLLRSVALVEDSRSSDDGDERSDTSAQLQRLEARMDLALVLLGRLLQQANPALPVRAVRWSRHGLRLDLEQTTALAPGSAGVIQLQPADWLPDHIELPATVLAEAPLEGGSRLWLGFTGLGDNLNAAVERHLFRLHRRQIADSRRNR</sequence>
<accession>A0ABU5V514</accession>
<dbReference type="InterPro" id="IPR031800">
    <property type="entry name" value="PilZ_atypical"/>
</dbReference>
<gene>
    <name evidence="2" type="ORF">VA603_12730</name>
</gene>
<evidence type="ECO:0000259" key="1">
    <source>
        <dbReference type="Pfam" id="PF16823"/>
    </source>
</evidence>
<evidence type="ECO:0000313" key="2">
    <source>
        <dbReference type="EMBL" id="MEA5668407.1"/>
    </source>
</evidence>
<dbReference type="Pfam" id="PF16823">
    <property type="entry name" value="tPilZ"/>
    <property type="match status" value="1"/>
</dbReference>
<comment type="caution">
    <text evidence="2">The sequence shown here is derived from an EMBL/GenBank/DDBJ whole genome shotgun (WGS) entry which is preliminary data.</text>
</comment>
<evidence type="ECO:0000313" key="3">
    <source>
        <dbReference type="Proteomes" id="UP001301653"/>
    </source>
</evidence>
<reference evidence="2 3" key="1">
    <citation type="submission" date="2023-12" db="EMBL/GenBank/DDBJ databases">
        <title>Stenotrophomonas guangdongensis sp. nov., isolated from wilted pepper plants (Capsicum annuum).</title>
        <authorList>
            <person name="Qiu M."/>
            <person name="Li Y."/>
            <person name="Liu Q."/>
            <person name="Zhang X."/>
            <person name="Huang Y."/>
            <person name="Guo R."/>
            <person name="Hu M."/>
            <person name="Zhou J."/>
            <person name="Zhou X."/>
        </authorList>
    </citation>
    <scope>NUCLEOTIDE SEQUENCE [LARGE SCALE GENOMIC DNA]</scope>
    <source>
        <strain evidence="2 3">MH1</strain>
    </source>
</reference>
<keyword evidence="3" id="KW-1185">Reference proteome</keyword>
<protein>
    <submittedName>
        <fullName evidence="2">PilZ domain-containing protein</fullName>
    </submittedName>
</protein>
<organism evidence="2 3">
    <name type="scientific">Stenotrophomonas capsici</name>
    <dbReference type="NCBI Taxonomy" id="3110230"/>
    <lineage>
        <taxon>Bacteria</taxon>
        <taxon>Pseudomonadati</taxon>
        <taxon>Pseudomonadota</taxon>
        <taxon>Gammaproteobacteria</taxon>
        <taxon>Lysobacterales</taxon>
        <taxon>Lysobacteraceae</taxon>
        <taxon>Stenotrophomonas</taxon>
    </lineage>
</organism>
<proteinExistence type="predicted"/>
<name>A0ABU5V514_9GAMM</name>
<dbReference type="EMBL" id="JAYFUH010000248">
    <property type="protein sequence ID" value="MEA5668407.1"/>
    <property type="molecule type" value="Genomic_DNA"/>
</dbReference>
<dbReference type="RefSeq" id="WP_323439066.1">
    <property type="nucleotide sequence ID" value="NZ_JAYFUH010000248.1"/>
</dbReference>
<feature type="domain" description="Cyclic di-GMP receptor atypical PilZ" evidence="1">
    <location>
        <begin position="44"/>
        <end position="186"/>
    </location>
</feature>